<dbReference type="GO" id="GO:0003677">
    <property type="term" value="F:DNA binding"/>
    <property type="evidence" value="ECO:0007669"/>
    <property type="project" value="UniProtKB-KW"/>
</dbReference>
<dbReference type="Gene3D" id="3.40.50.2300">
    <property type="match status" value="2"/>
</dbReference>
<evidence type="ECO:0000256" key="2">
    <source>
        <dbReference type="ARBA" id="ARBA00023015"/>
    </source>
</evidence>
<dbReference type="PROSITE" id="PS50932">
    <property type="entry name" value="HTH_LACI_2"/>
    <property type="match status" value="1"/>
</dbReference>
<dbReference type="Pfam" id="PF00356">
    <property type="entry name" value="LacI"/>
    <property type="match status" value="1"/>
</dbReference>
<dbReference type="InterPro" id="IPR028082">
    <property type="entry name" value="Peripla_BP_I"/>
</dbReference>
<evidence type="ECO:0000256" key="1">
    <source>
        <dbReference type="ARBA" id="ARBA00022491"/>
    </source>
</evidence>
<dbReference type="RefSeq" id="WP_304377927.1">
    <property type="nucleotide sequence ID" value="NZ_JAUOZU010000014.1"/>
</dbReference>
<dbReference type="SMART" id="SM00354">
    <property type="entry name" value="HTH_LACI"/>
    <property type="match status" value="1"/>
</dbReference>
<accession>A0ABT8YQL2</accession>
<dbReference type="InterPro" id="IPR046335">
    <property type="entry name" value="LacI/GalR-like_sensor"/>
</dbReference>
<reference evidence="6" key="2">
    <citation type="submission" date="2023-07" db="EMBL/GenBank/DDBJ databases">
        <authorList>
            <person name="Shen H."/>
        </authorList>
    </citation>
    <scope>NUCLEOTIDE SEQUENCE</scope>
    <source>
        <strain evidence="6">TNR-22</strain>
    </source>
</reference>
<protein>
    <submittedName>
        <fullName evidence="6">LacI family DNA-binding transcriptional regulator</fullName>
    </submittedName>
</protein>
<dbReference type="SUPFAM" id="SSF53822">
    <property type="entry name" value="Periplasmic binding protein-like I"/>
    <property type="match status" value="1"/>
</dbReference>
<dbReference type="CDD" id="cd06278">
    <property type="entry name" value="PBP1_LacI-like"/>
    <property type="match status" value="1"/>
</dbReference>
<dbReference type="PANTHER" id="PTHR30146">
    <property type="entry name" value="LACI-RELATED TRANSCRIPTIONAL REPRESSOR"/>
    <property type="match status" value="1"/>
</dbReference>
<dbReference type="InterPro" id="IPR000843">
    <property type="entry name" value="HTH_LacI"/>
</dbReference>
<keyword evidence="2" id="KW-0805">Transcription regulation</keyword>
<keyword evidence="1" id="KW-0678">Repressor</keyword>
<evidence type="ECO:0000313" key="6">
    <source>
        <dbReference type="EMBL" id="MDO6966000.1"/>
    </source>
</evidence>
<evidence type="ECO:0000259" key="5">
    <source>
        <dbReference type="PROSITE" id="PS50932"/>
    </source>
</evidence>
<keyword evidence="3 6" id="KW-0238">DNA-binding</keyword>
<dbReference type="SUPFAM" id="SSF47413">
    <property type="entry name" value="lambda repressor-like DNA-binding domains"/>
    <property type="match status" value="1"/>
</dbReference>
<dbReference type="EMBL" id="JAUOZU010000014">
    <property type="protein sequence ID" value="MDO6966000.1"/>
    <property type="molecule type" value="Genomic_DNA"/>
</dbReference>
<proteinExistence type="predicted"/>
<dbReference type="Proteomes" id="UP001174932">
    <property type="component" value="Unassembled WGS sequence"/>
</dbReference>
<keyword evidence="4" id="KW-0804">Transcription</keyword>
<evidence type="ECO:0000256" key="3">
    <source>
        <dbReference type="ARBA" id="ARBA00023125"/>
    </source>
</evidence>
<dbReference type="CDD" id="cd01392">
    <property type="entry name" value="HTH_LacI"/>
    <property type="match status" value="1"/>
</dbReference>
<dbReference type="Gene3D" id="1.10.260.40">
    <property type="entry name" value="lambda repressor-like DNA-binding domains"/>
    <property type="match status" value="1"/>
</dbReference>
<feature type="domain" description="HTH lacI-type" evidence="5">
    <location>
        <begin position="8"/>
        <end position="62"/>
    </location>
</feature>
<comment type="caution">
    <text evidence="6">The sequence shown here is derived from an EMBL/GenBank/DDBJ whole genome shotgun (WGS) entry which is preliminary data.</text>
</comment>
<keyword evidence="7" id="KW-1185">Reference proteome</keyword>
<organism evidence="6 7">
    <name type="scientific">Rhizobium alvei</name>
    <dbReference type="NCBI Taxonomy" id="1132659"/>
    <lineage>
        <taxon>Bacteria</taxon>
        <taxon>Pseudomonadati</taxon>
        <taxon>Pseudomonadota</taxon>
        <taxon>Alphaproteobacteria</taxon>
        <taxon>Hyphomicrobiales</taxon>
        <taxon>Rhizobiaceae</taxon>
        <taxon>Rhizobium/Agrobacterium group</taxon>
        <taxon>Rhizobium</taxon>
    </lineage>
</organism>
<evidence type="ECO:0000313" key="7">
    <source>
        <dbReference type="Proteomes" id="UP001174932"/>
    </source>
</evidence>
<name>A0ABT8YQL2_9HYPH</name>
<evidence type="ECO:0000256" key="4">
    <source>
        <dbReference type="ARBA" id="ARBA00023163"/>
    </source>
</evidence>
<dbReference type="InterPro" id="IPR010982">
    <property type="entry name" value="Lambda_DNA-bd_dom_sf"/>
</dbReference>
<sequence>MTRNTTRTTSFDVAALAGVSQSAVSRAFTPGSSIAEETRQKVLEAAKKLNYVPNSIASSLTTKRTNIVALILGNLGNPFYVHVLHTFSQRLQEQGRQVLIFTVDPGAESDEAILHLLKYQVDGVILTAAQLSTRMTSICHDRGIPIVLFNRYIPGSDASGVRCDNAGGGRLIAEAFLAAGARSFLMITGDPKGTTSQDRARGFVERLLEEGVRRSDIAEIEGSSSYEGAYSAVLRHFGDKNRTRPEAIFGINDIMAMGAMDALRFRLGLKIPEDLMLAGFDDIPEGRRAPYQLTTVRQPINQMVDEALDMLHLDEPSLPIERGLDHPIAGRLIWRGTIPVPPAYQWPAGTTREAEPNAE</sequence>
<dbReference type="PANTHER" id="PTHR30146:SF95">
    <property type="entry name" value="RIBOSE OPERON REPRESSOR"/>
    <property type="match status" value="1"/>
</dbReference>
<gene>
    <name evidence="6" type="ORF">Q4481_18730</name>
</gene>
<reference evidence="6" key="1">
    <citation type="journal article" date="2015" name="Int. J. Syst. Evol. Microbiol.">
        <title>Rhizobium alvei sp. nov., isolated from a freshwater river.</title>
        <authorList>
            <person name="Sheu S.Y."/>
            <person name="Huang H.W."/>
            <person name="Young C.C."/>
            <person name="Chen W.M."/>
        </authorList>
    </citation>
    <scope>NUCLEOTIDE SEQUENCE</scope>
    <source>
        <strain evidence="6">TNR-22</strain>
    </source>
</reference>
<dbReference type="Pfam" id="PF13377">
    <property type="entry name" value="Peripla_BP_3"/>
    <property type="match status" value="1"/>
</dbReference>